<dbReference type="Proteomes" id="UP000221202">
    <property type="component" value="Segment"/>
</dbReference>
<feature type="transmembrane region" description="Helical" evidence="1">
    <location>
        <begin position="30"/>
        <end position="49"/>
    </location>
</feature>
<evidence type="ECO:0000313" key="3">
    <source>
        <dbReference type="Proteomes" id="UP000221202"/>
    </source>
</evidence>
<name>A0A222ZLQ6_9CAUD</name>
<protein>
    <submittedName>
        <fullName evidence="2">Uncharacterized protein</fullName>
    </submittedName>
</protein>
<dbReference type="RefSeq" id="YP_009951851.1">
    <property type="nucleotide sequence ID" value="NC_051605.1"/>
</dbReference>
<keyword evidence="1" id="KW-1133">Transmembrane helix</keyword>
<keyword evidence="3" id="KW-1185">Reference proteome</keyword>
<proteinExistence type="predicted"/>
<dbReference type="EMBL" id="MF324915">
    <property type="protein sequence ID" value="ASR85683.1"/>
    <property type="molecule type" value="Genomic_DNA"/>
</dbReference>
<dbReference type="GeneID" id="60323292"/>
<dbReference type="KEGG" id="vg:60323292"/>
<sequence length="70" mass="8011">MMLSVQPGMDVKRQRRKFVGRILAEDDDYAVAYLIALLAMFDASVAAGLPRPAREFLYMFAEEFDRPDPK</sequence>
<evidence type="ECO:0000313" key="2">
    <source>
        <dbReference type="EMBL" id="ASR85683.1"/>
    </source>
</evidence>
<keyword evidence="1" id="KW-0812">Transmembrane</keyword>
<keyword evidence="1" id="KW-0472">Membrane</keyword>
<organism evidence="2 3">
    <name type="scientific">Mycobacterium phage Amgine</name>
    <dbReference type="NCBI Taxonomy" id="2015817"/>
    <lineage>
        <taxon>Viruses</taxon>
        <taxon>Duplodnaviria</taxon>
        <taxon>Heunggongvirae</taxon>
        <taxon>Uroviricota</taxon>
        <taxon>Caudoviricetes</taxon>
        <taxon>Weiservirinae</taxon>
        <taxon>Amginevirus</taxon>
        <taxon>Amginevirus amgine</taxon>
    </lineage>
</organism>
<evidence type="ECO:0000256" key="1">
    <source>
        <dbReference type="SAM" id="Phobius"/>
    </source>
</evidence>
<accession>A0A222ZLQ6</accession>
<reference evidence="2 3" key="1">
    <citation type="submission" date="2017-06" db="EMBL/GenBank/DDBJ databases">
        <authorList>
            <person name="Chamberlain C."/>
            <person name="Harders C."/>
            <person name="Smith S."/>
            <person name="Stukey J."/>
            <person name="Best A."/>
            <person name="Garlena R.A."/>
            <person name="Russell D.A."/>
            <person name="Pope W.H."/>
            <person name="Jacobs-Sera D."/>
            <person name="Hendrix R.W."/>
            <person name="Hatfull G.F."/>
        </authorList>
    </citation>
    <scope>NUCLEOTIDE SEQUENCE [LARGE SCALE GENOMIC DNA]</scope>
</reference>
<gene>
    <name evidence="2" type="primary">83</name>
    <name evidence="2" type="ORF">SEA_AMGINE_83</name>
</gene>